<feature type="transmembrane region" description="Helical" evidence="4">
    <location>
        <begin position="163"/>
        <end position="181"/>
    </location>
</feature>
<dbReference type="KEGG" id="acan:ACA1_145290"/>
<keyword evidence="4" id="KW-0812">Transmembrane</keyword>
<feature type="compositionally biased region" description="Polar residues" evidence="3">
    <location>
        <begin position="67"/>
        <end position="79"/>
    </location>
</feature>
<evidence type="ECO:0000259" key="6">
    <source>
        <dbReference type="PROSITE" id="PS50110"/>
    </source>
</evidence>
<dbReference type="PROSITE" id="PS50110">
    <property type="entry name" value="RESPONSE_REGULATORY"/>
    <property type="match status" value="1"/>
</dbReference>
<dbReference type="AlphaFoldDB" id="L8GDW1"/>
<sequence>MRQRSSKGAPVQGPSSSPQPQLTQGGSSKSSQEELEDPLLDGWCRVPAVRLLLRLLGWLVFPHGARSPSSRPSDYNSTADDGEEELDSQAKEKRMKDLERDVVEEEKRFKFALLSTTILLFTLFNFLFLFFLCPGVEFTPALAFSPSPGEELIPPAQSDSGPTFRWVITTLAVINCSTFVLHHLLRSITFSACAVFFYLNGSVWLICIMWGPVSELLGALVHVPVLAFYVFGHRSGATALVITLVQAVLYMVACLVGIVPTSGNSLKLGLTAQVMAIMSSYVLLGLCAALNERSRAQAVRMYQEAHARLVKATKAKARFLANVSHELRTPLHGIVAASEELMERVTTECPKENQPAVREMCKIVTESSRHMLALINDVLDFERLDTNQLKIENIPFDLHQEFTKLVKMLEPTARQKQIALTYRLAVDNCRRLGDPLRFGQILVNLAANALKFTPEGGSVNITVTTGCTGKPTSRQRKNPQKGPKPPPPPDRRADESAAVRSSSGGKAEEEKNEDGDSDNEDDSPYDDENLVTVVVQDSGIGIPEDHIPLLFKSFTQADISTTRKFGGSGLGLAICKRLCQLMNGRIGCHSRRDQGSTFWFTLPLPLAPEEEKVRSPPARLDERTSTERELRGLRVLLVEDNKINQLIGKQMLARAGCGDVVVAPNGEQGVLAWEQQGPFHIVLMDYHMPVMDGLEATRRIRQREQELGLSTRTPIIAISASLEPKERARGATAGMDDWLEKPFNRRVLTATILRWARQAPT</sequence>
<dbReference type="InterPro" id="IPR001789">
    <property type="entry name" value="Sig_transdc_resp-reg_receiver"/>
</dbReference>
<dbReference type="PANTHER" id="PTHR45339">
    <property type="entry name" value="HYBRID SIGNAL TRANSDUCTION HISTIDINE KINASE J"/>
    <property type="match status" value="1"/>
</dbReference>
<dbReference type="EMBL" id="KB008171">
    <property type="protein sequence ID" value="ELR10908.1"/>
    <property type="molecule type" value="Genomic_DNA"/>
</dbReference>
<dbReference type="OrthoDB" id="60033at2759"/>
<keyword evidence="1 2" id="KW-0597">Phosphoprotein</keyword>
<organism evidence="7 8">
    <name type="scientific">Acanthamoeba castellanii (strain ATCC 30010 / Neff)</name>
    <dbReference type="NCBI Taxonomy" id="1257118"/>
    <lineage>
        <taxon>Eukaryota</taxon>
        <taxon>Amoebozoa</taxon>
        <taxon>Discosea</taxon>
        <taxon>Longamoebia</taxon>
        <taxon>Centramoebida</taxon>
        <taxon>Acanthamoebidae</taxon>
        <taxon>Acanthamoeba</taxon>
    </lineage>
</organism>
<evidence type="ECO:0000313" key="8">
    <source>
        <dbReference type="Proteomes" id="UP000011083"/>
    </source>
</evidence>
<evidence type="ECO:0000313" key="7">
    <source>
        <dbReference type="EMBL" id="ELR10908.1"/>
    </source>
</evidence>
<dbReference type="InterPro" id="IPR036890">
    <property type="entry name" value="HATPase_C_sf"/>
</dbReference>
<dbReference type="InterPro" id="IPR003594">
    <property type="entry name" value="HATPase_dom"/>
</dbReference>
<keyword evidence="4" id="KW-0472">Membrane</keyword>
<dbReference type="VEuPathDB" id="AmoebaDB:ACA1_145290"/>
<dbReference type="SUPFAM" id="SSF52172">
    <property type="entry name" value="CheY-like"/>
    <property type="match status" value="1"/>
</dbReference>
<dbReference type="PRINTS" id="PR00344">
    <property type="entry name" value="BCTRLSENSOR"/>
</dbReference>
<feature type="modified residue" description="4-aspartylphosphate" evidence="2">
    <location>
        <position position="685"/>
    </location>
</feature>
<dbReference type="InterPro" id="IPR004358">
    <property type="entry name" value="Sig_transdc_His_kin-like_C"/>
</dbReference>
<feature type="transmembrane region" description="Helical" evidence="4">
    <location>
        <begin position="239"/>
        <end position="258"/>
    </location>
</feature>
<dbReference type="Gene3D" id="3.40.50.2300">
    <property type="match status" value="1"/>
</dbReference>
<proteinExistence type="predicted"/>
<dbReference type="PROSITE" id="PS50109">
    <property type="entry name" value="HIS_KIN"/>
    <property type="match status" value="1"/>
</dbReference>
<feature type="region of interest" description="Disordered" evidence="3">
    <location>
        <begin position="65"/>
        <end position="94"/>
    </location>
</feature>
<feature type="region of interest" description="Disordered" evidence="3">
    <location>
        <begin position="460"/>
        <end position="526"/>
    </location>
</feature>
<dbReference type="PANTHER" id="PTHR45339:SF3">
    <property type="entry name" value="HISTIDINE KINASE"/>
    <property type="match status" value="1"/>
</dbReference>
<keyword evidence="7" id="KW-0808">Transferase</keyword>
<keyword evidence="8" id="KW-1185">Reference proteome</keyword>
<feature type="transmembrane region" description="Helical" evidence="4">
    <location>
        <begin position="270"/>
        <end position="291"/>
    </location>
</feature>
<dbReference type="SUPFAM" id="SSF47384">
    <property type="entry name" value="Homodimeric domain of signal transducing histidine kinase"/>
    <property type="match status" value="1"/>
</dbReference>
<dbReference type="SMART" id="SM00388">
    <property type="entry name" value="HisKA"/>
    <property type="match status" value="1"/>
</dbReference>
<dbReference type="RefSeq" id="XP_004332921.1">
    <property type="nucleotide sequence ID" value="XM_004332873.1"/>
</dbReference>
<evidence type="ECO:0000256" key="2">
    <source>
        <dbReference type="PROSITE-ProRule" id="PRU00169"/>
    </source>
</evidence>
<dbReference type="SMART" id="SM00387">
    <property type="entry name" value="HATPase_c"/>
    <property type="match status" value="1"/>
</dbReference>
<dbReference type="GO" id="GO:0000155">
    <property type="term" value="F:phosphorelay sensor kinase activity"/>
    <property type="evidence" value="ECO:0007669"/>
    <property type="project" value="InterPro"/>
</dbReference>
<reference evidence="7 8" key="1">
    <citation type="journal article" date="2013" name="Genome Biol.">
        <title>Genome of Acanthamoeba castellanii highlights extensive lateral gene transfer and early evolution of tyrosine kinase signaling.</title>
        <authorList>
            <person name="Clarke M."/>
            <person name="Lohan A.J."/>
            <person name="Liu B."/>
            <person name="Lagkouvardos I."/>
            <person name="Roy S."/>
            <person name="Zafar N."/>
            <person name="Bertelli C."/>
            <person name="Schilde C."/>
            <person name="Kianianmomeni A."/>
            <person name="Burglin T.R."/>
            <person name="Frech C."/>
            <person name="Turcotte B."/>
            <person name="Kopec K.O."/>
            <person name="Synnott J.M."/>
            <person name="Choo C."/>
            <person name="Paponov I."/>
            <person name="Finkler A."/>
            <person name="Soon Heng Tan C."/>
            <person name="Hutchins A.P."/>
            <person name="Weinmeier T."/>
            <person name="Rattei T."/>
            <person name="Chu J.S."/>
            <person name="Gimenez G."/>
            <person name="Irimia M."/>
            <person name="Rigden D.J."/>
            <person name="Fitzpatrick D.A."/>
            <person name="Lorenzo-Morales J."/>
            <person name="Bateman A."/>
            <person name="Chiu C.H."/>
            <person name="Tang P."/>
            <person name="Hegemann P."/>
            <person name="Fromm H."/>
            <person name="Raoult D."/>
            <person name="Greub G."/>
            <person name="Miranda-Saavedra D."/>
            <person name="Chen N."/>
            <person name="Nash P."/>
            <person name="Ginger M.L."/>
            <person name="Horn M."/>
            <person name="Schaap P."/>
            <person name="Caler L."/>
            <person name="Loftus B."/>
        </authorList>
    </citation>
    <scope>NUCLEOTIDE SEQUENCE [LARGE SCALE GENOMIC DNA]</scope>
    <source>
        <strain evidence="7 8">Neff</strain>
    </source>
</reference>
<feature type="transmembrane region" description="Helical" evidence="4">
    <location>
        <begin position="188"/>
        <end position="210"/>
    </location>
</feature>
<accession>L8GDW1</accession>
<feature type="compositionally biased region" description="Polar residues" evidence="3">
    <location>
        <begin position="460"/>
        <end position="472"/>
    </location>
</feature>
<dbReference type="InterPro" id="IPR003661">
    <property type="entry name" value="HisK_dim/P_dom"/>
</dbReference>
<evidence type="ECO:0000259" key="5">
    <source>
        <dbReference type="PROSITE" id="PS50109"/>
    </source>
</evidence>
<evidence type="ECO:0000256" key="3">
    <source>
        <dbReference type="SAM" id="MobiDB-lite"/>
    </source>
</evidence>
<dbReference type="CDD" id="cd00082">
    <property type="entry name" value="HisKA"/>
    <property type="match status" value="1"/>
</dbReference>
<dbReference type="Gene3D" id="1.10.287.130">
    <property type="match status" value="1"/>
</dbReference>
<dbReference type="CDD" id="cd16922">
    <property type="entry name" value="HATPase_EvgS-ArcB-TorS-like"/>
    <property type="match status" value="1"/>
</dbReference>
<feature type="compositionally biased region" description="Acidic residues" evidence="3">
    <location>
        <begin position="510"/>
        <end position="526"/>
    </location>
</feature>
<name>L8GDW1_ACACF</name>
<keyword evidence="4" id="KW-1133">Transmembrane helix</keyword>
<dbReference type="InterPro" id="IPR036097">
    <property type="entry name" value="HisK_dim/P_sf"/>
</dbReference>
<dbReference type="Pfam" id="PF02518">
    <property type="entry name" value="HATPase_c"/>
    <property type="match status" value="1"/>
</dbReference>
<dbReference type="SUPFAM" id="SSF55874">
    <property type="entry name" value="ATPase domain of HSP90 chaperone/DNA topoisomerase II/histidine kinase"/>
    <property type="match status" value="1"/>
</dbReference>
<dbReference type="SMART" id="SM00448">
    <property type="entry name" value="REC"/>
    <property type="match status" value="1"/>
</dbReference>
<dbReference type="Proteomes" id="UP000011083">
    <property type="component" value="Unassembled WGS sequence"/>
</dbReference>
<keyword evidence="7" id="KW-0418">Kinase</keyword>
<evidence type="ECO:0000256" key="4">
    <source>
        <dbReference type="SAM" id="Phobius"/>
    </source>
</evidence>
<feature type="transmembrane region" description="Helical" evidence="4">
    <location>
        <begin position="111"/>
        <end position="132"/>
    </location>
</feature>
<feature type="compositionally biased region" description="Low complexity" evidence="3">
    <location>
        <begin position="8"/>
        <end position="28"/>
    </location>
</feature>
<gene>
    <name evidence="7" type="ORF">ACA1_145290</name>
</gene>
<feature type="region of interest" description="Disordered" evidence="3">
    <location>
        <begin position="1"/>
        <end position="34"/>
    </location>
</feature>
<feature type="domain" description="Response regulatory" evidence="6">
    <location>
        <begin position="634"/>
        <end position="756"/>
    </location>
</feature>
<dbReference type="GeneID" id="14911315"/>
<dbReference type="Pfam" id="PF00512">
    <property type="entry name" value="HisKA"/>
    <property type="match status" value="1"/>
</dbReference>
<dbReference type="Pfam" id="PF00072">
    <property type="entry name" value="Response_reg"/>
    <property type="match status" value="1"/>
</dbReference>
<evidence type="ECO:0000256" key="1">
    <source>
        <dbReference type="ARBA" id="ARBA00022553"/>
    </source>
</evidence>
<dbReference type="InterPro" id="IPR011006">
    <property type="entry name" value="CheY-like_superfamily"/>
</dbReference>
<dbReference type="InterPro" id="IPR005467">
    <property type="entry name" value="His_kinase_dom"/>
</dbReference>
<dbReference type="Gene3D" id="3.30.565.10">
    <property type="entry name" value="Histidine kinase-like ATPase, C-terminal domain"/>
    <property type="match status" value="1"/>
</dbReference>
<feature type="domain" description="Histidine kinase" evidence="5">
    <location>
        <begin position="322"/>
        <end position="606"/>
    </location>
</feature>
<dbReference type="CDD" id="cd17546">
    <property type="entry name" value="REC_hyHK_CKI1_RcsC-like"/>
    <property type="match status" value="1"/>
</dbReference>
<protein>
    <submittedName>
        <fullName evidence="7">ATPase/histidine kinase/DNA gyrase B/HSP90 domain containing protein</fullName>
    </submittedName>
</protein>
<feature type="transmembrane region" description="Helical" evidence="4">
    <location>
        <begin position="216"/>
        <end position="232"/>
    </location>
</feature>